<accession>A0A382WF77</accession>
<dbReference type="EMBL" id="UINC01158950">
    <property type="protein sequence ID" value="SVD56771.1"/>
    <property type="molecule type" value="Genomic_DNA"/>
</dbReference>
<feature type="non-terminal residue" evidence="1">
    <location>
        <position position="32"/>
    </location>
</feature>
<organism evidence="1">
    <name type="scientific">marine metagenome</name>
    <dbReference type="NCBI Taxonomy" id="408172"/>
    <lineage>
        <taxon>unclassified sequences</taxon>
        <taxon>metagenomes</taxon>
        <taxon>ecological metagenomes</taxon>
    </lineage>
</organism>
<evidence type="ECO:0000313" key="1">
    <source>
        <dbReference type="EMBL" id="SVD56771.1"/>
    </source>
</evidence>
<protein>
    <submittedName>
        <fullName evidence="1">Uncharacterized protein</fullName>
    </submittedName>
</protein>
<dbReference type="AlphaFoldDB" id="A0A382WF77"/>
<name>A0A382WF77_9ZZZZ</name>
<reference evidence="1" key="1">
    <citation type="submission" date="2018-05" db="EMBL/GenBank/DDBJ databases">
        <authorList>
            <person name="Lanie J.A."/>
            <person name="Ng W.-L."/>
            <person name="Kazmierczak K.M."/>
            <person name="Andrzejewski T.M."/>
            <person name="Davidsen T.M."/>
            <person name="Wayne K.J."/>
            <person name="Tettelin H."/>
            <person name="Glass J.I."/>
            <person name="Rusch D."/>
            <person name="Podicherti R."/>
            <person name="Tsui H.-C.T."/>
            <person name="Winkler M.E."/>
        </authorList>
    </citation>
    <scope>NUCLEOTIDE SEQUENCE</scope>
</reference>
<gene>
    <name evidence="1" type="ORF">METZ01_LOCUS409625</name>
</gene>
<sequence>MNNVNRVSTIDDYLKAPAHHFRQAGGCRSAIK</sequence>
<proteinExistence type="predicted"/>